<evidence type="ECO:0000256" key="5">
    <source>
        <dbReference type="ARBA" id="ARBA00022989"/>
    </source>
</evidence>
<dbReference type="InterPro" id="IPR026139">
    <property type="entry name" value="GOLM1/CASC4"/>
</dbReference>
<gene>
    <name evidence="10" type="ORF">LOTGIDRAFT_228149</name>
</gene>
<dbReference type="RefSeq" id="XP_009044214.1">
    <property type="nucleotide sequence ID" value="XM_009045966.1"/>
</dbReference>
<keyword evidence="7 9" id="KW-0472">Membrane</keyword>
<evidence type="ECO:0000313" key="11">
    <source>
        <dbReference type="Proteomes" id="UP000030746"/>
    </source>
</evidence>
<keyword evidence="11" id="KW-1185">Reference proteome</keyword>
<keyword evidence="6" id="KW-0175">Coiled coil</keyword>
<dbReference type="PANTHER" id="PTHR15896">
    <property type="entry name" value="GOLGI PHOSPHOPROTEIN 2/GP73-RELATED"/>
    <property type="match status" value="1"/>
</dbReference>
<name>V4ANC2_LOTGI</name>
<dbReference type="PANTHER" id="PTHR15896:SF10">
    <property type="entry name" value="CHROMOSOME UNDETERMINED SCAFFOLD_98, WHOLE GENOME SHOTGUN SEQUENCE"/>
    <property type="match status" value="1"/>
</dbReference>
<reference evidence="10 11" key="1">
    <citation type="journal article" date="2013" name="Nature">
        <title>Insights into bilaterian evolution from three spiralian genomes.</title>
        <authorList>
            <person name="Simakov O."/>
            <person name="Marletaz F."/>
            <person name="Cho S.J."/>
            <person name="Edsinger-Gonzales E."/>
            <person name="Havlak P."/>
            <person name="Hellsten U."/>
            <person name="Kuo D.H."/>
            <person name="Larsson T."/>
            <person name="Lv J."/>
            <person name="Arendt D."/>
            <person name="Savage R."/>
            <person name="Osoegawa K."/>
            <person name="de Jong P."/>
            <person name="Grimwood J."/>
            <person name="Chapman J.A."/>
            <person name="Shapiro H."/>
            <person name="Aerts A."/>
            <person name="Otillar R.P."/>
            <person name="Terry A.Y."/>
            <person name="Boore J.L."/>
            <person name="Grigoriev I.V."/>
            <person name="Lindberg D.R."/>
            <person name="Seaver E.C."/>
            <person name="Weisblat D.A."/>
            <person name="Putnam N.H."/>
            <person name="Rokhsar D.S."/>
        </authorList>
    </citation>
    <scope>NUCLEOTIDE SEQUENCE [LARGE SCALE GENOMIC DNA]</scope>
</reference>
<keyword evidence="3 9" id="KW-0812">Transmembrane</keyword>
<dbReference type="STRING" id="225164.V4ANC2"/>
<evidence type="ECO:0000256" key="4">
    <source>
        <dbReference type="ARBA" id="ARBA00022968"/>
    </source>
</evidence>
<feature type="compositionally biased region" description="Basic and acidic residues" evidence="8">
    <location>
        <begin position="263"/>
        <end position="276"/>
    </location>
</feature>
<evidence type="ECO:0000313" key="10">
    <source>
        <dbReference type="EMBL" id="ESP05669.1"/>
    </source>
</evidence>
<evidence type="ECO:0000256" key="6">
    <source>
        <dbReference type="ARBA" id="ARBA00023054"/>
    </source>
</evidence>
<feature type="compositionally biased region" description="Basic and acidic residues" evidence="8">
    <location>
        <begin position="244"/>
        <end position="255"/>
    </location>
</feature>
<evidence type="ECO:0000256" key="1">
    <source>
        <dbReference type="ARBA" id="ARBA00004606"/>
    </source>
</evidence>
<dbReference type="Proteomes" id="UP000030746">
    <property type="component" value="Unassembled WGS sequence"/>
</dbReference>
<proteinExistence type="inferred from homology"/>
<dbReference type="OrthoDB" id="10072022at2759"/>
<accession>V4ANC2</accession>
<feature type="transmembrane region" description="Helical" evidence="9">
    <location>
        <begin position="20"/>
        <end position="38"/>
    </location>
</feature>
<comment type="similarity">
    <text evidence="2">Belongs to the GOLM family.</text>
</comment>
<evidence type="ECO:0008006" key="12">
    <source>
        <dbReference type="Google" id="ProtNLM"/>
    </source>
</evidence>
<dbReference type="HOGENOM" id="CLU_1009300_0_0_1"/>
<dbReference type="KEGG" id="lgi:LOTGIDRAFT_228149"/>
<dbReference type="GO" id="GO:0016020">
    <property type="term" value="C:membrane"/>
    <property type="evidence" value="ECO:0007669"/>
    <property type="project" value="UniProtKB-SubCell"/>
</dbReference>
<evidence type="ECO:0000256" key="8">
    <source>
        <dbReference type="SAM" id="MobiDB-lite"/>
    </source>
</evidence>
<dbReference type="EMBL" id="KB199650">
    <property type="protein sequence ID" value="ESP05669.1"/>
    <property type="molecule type" value="Genomic_DNA"/>
</dbReference>
<organism evidence="10 11">
    <name type="scientific">Lottia gigantea</name>
    <name type="common">Giant owl limpet</name>
    <dbReference type="NCBI Taxonomy" id="225164"/>
    <lineage>
        <taxon>Eukaryota</taxon>
        <taxon>Metazoa</taxon>
        <taxon>Spiralia</taxon>
        <taxon>Lophotrochozoa</taxon>
        <taxon>Mollusca</taxon>
        <taxon>Gastropoda</taxon>
        <taxon>Patellogastropoda</taxon>
        <taxon>Lottioidea</taxon>
        <taxon>Lottiidae</taxon>
        <taxon>Lottia</taxon>
    </lineage>
</organism>
<dbReference type="PRINTS" id="PR02084">
    <property type="entry name" value="GOLM1CASC4"/>
</dbReference>
<keyword evidence="4" id="KW-0735">Signal-anchor</keyword>
<sequence>MTSSNGRGALRPSGRSPPFLLIGLSVALCIIGFNYWSVSSRNSELLTQITILKREVTNQATMKITAEKRLEEVGSRASKYLDEKNKCMTDRRSIQENADDCVESSKACEADRSGLNERLQQVESGLQEEIMKNTQSEKKCDLKQVIFFILHLKVPFAYAKTDKKNYKAFICPILTFLSAAPTISVIKHSYDVNLQDQFPLETVDKSHLNFISEHRIGFQPAHQILNPRQEAVKDYDYDMQDDEPGQKSKEQKDKPNVVIEESSIDKLKKQLEEQEH</sequence>
<comment type="subcellular location">
    <subcellularLocation>
        <location evidence="1">Membrane</location>
        <topology evidence="1">Single-pass type II membrane protein</topology>
    </subcellularLocation>
</comment>
<evidence type="ECO:0000256" key="3">
    <source>
        <dbReference type="ARBA" id="ARBA00022692"/>
    </source>
</evidence>
<dbReference type="AlphaFoldDB" id="V4ANC2"/>
<evidence type="ECO:0000256" key="7">
    <source>
        <dbReference type="ARBA" id="ARBA00023136"/>
    </source>
</evidence>
<dbReference type="CTD" id="20247560"/>
<feature type="region of interest" description="Disordered" evidence="8">
    <location>
        <begin position="232"/>
        <end position="276"/>
    </location>
</feature>
<evidence type="ECO:0000256" key="9">
    <source>
        <dbReference type="SAM" id="Phobius"/>
    </source>
</evidence>
<evidence type="ECO:0000256" key="2">
    <source>
        <dbReference type="ARBA" id="ARBA00007474"/>
    </source>
</evidence>
<dbReference type="GeneID" id="20247560"/>
<protein>
    <recommendedName>
        <fullName evidence="12">Golgi membrane protein 1</fullName>
    </recommendedName>
</protein>
<keyword evidence="5 9" id="KW-1133">Transmembrane helix</keyword>